<proteinExistence type="predicted"/>
<dbReference type="EMBL" id="CP108195">
    <property type="protein sequence ID" value="WTS12529.1"/>
    <property type="molecule type" value="Genomic_DNA"/>
</dbReference>
<organism evidence="3">
    <name type="scientific">Streptomyces sp. NBC_00119</name>
    <dbReference type="NCBI Taxonomy" id="2975659"/>
    <lineage>
        <taxon>Bacteria</taxon>
        <taxon>Bacillati</taxon>
        <taxon>Actinomycetota</taxon>
        <taxon>Actinomycetes</taxon>
        <taxon>Kitasatosporales</taxon>
        <taxon>Streptomycetaceae</taxon>
        <taxon>Streptomyces</taxon>
    </lineage>
</organism>
<accession>A0AAU1U7G5</accession>
<name>A0AAU1U7G5_9ACTN</name>
<evidence type="ECO:0000256" key="1">
    <source>
        <dbReference type="SAM" id="MobiDB-lite"/>
    </source>
</evidence>
<gene>
    <name evidence="3" type="ORF">OHU69_16675</name>
</gene>
<feature type="chain" id="PRO_5043659196" evidence="2">
    <location>
        <begin position="28"/>
        <end position="92"/>
    </location>
</feature>
<sequence length="92" mass="9526">MSRATTRCTVLAAAVLGGILWAVPAQALPSGATGHGADAPKAAPSSADDFVWPTPPARPFDFVWPSLPQNLPGLPGIPASPDDFVWPVTPQR</sequence>
<evidence type="ECO:0000313" key="3">
    <source>
        <dbReference type="EMBL" id="WTS12529.1"/>
    </source>
</evidence>
<feature type="region of interest" description="Disordered" evidence="1">
    <location>
        <begin position="30"/>
        <end position="50"/>
    </location>
</feature>
<keyword evidence="2" id="KW-0732">Signal</keyword>
<feature type="compositionally biased region" description="Low complexity" evidence="1">
    <location>
        <begin position="37"/>
        <end position="49"/>
    </location>
</feature>
<evidence type="ECO:0000256" key="2">
    <source>
        <dbReference type="SAM" id="SignalP"/>
    </source>
</evidence>
<protein>
    <submittedName>
        <fullName evidence="3">Uncharacterized protein</fullName>
    </submittedName>
</protein>
<reference evidence="3" key="1">
    <citation type="submission" date="2022-10" db="EMBL/GenBank/DDBJ databases">
        <title>The complete genomes of actinobacterial strains from the NBC collection.</title>
        <authorList>
            <person name="Joergensen T.S."/>
            <person name="Alvarez Arevalo M."/>
            <person name="Sterndorff E.B."/>
            <person name="Faurdal D."/>
            <person name="Vuksanovic O."/>
            <person name="Mourched A.-S."/>
            <person name="Charusanti P."/>
            <person name="Shaw S."/>
            <person name="Blin K."/>
            <person name="Weber T."/>
        </authorList>
    </citation>
    <scope>NUCLEOTIDE SEQUENCE</scope>
    <source>
        <strain evidence="3">NBC_00119</strain>
    </source>
</reference>
<dbReference type="AlphaFoldDB" id="A0AAU1U7G5"/>
<feature type="signal peptide" evidence="2">
    <location>
        <begin position="1"/>
        <end position="27"/>
    </location>
</feature>